<evidence type="ECO:0000259" key="8">
    <source>
        <dbReference type="PROSITE" id="PS51526"/>
    </source>
</evidence>
<sequence>MAEHFPDGCSNIYQPITQWIADNFFVCEGCSVPRCLLYEMYVENCRQEAQTQVNPATFGKLVRLVFPDLGTRRLGTRGSARYHYDGIQIKKSSPFYAYYCYLLAEKRENSGEVCSFENAASYQSSGCRKETKDQEAVGYPLPEFRRFSSWEQELEKKYSCKMVSLFADAYCTHCQEVLQNVKNKDLDQPTTIMWRCMFRSCVAVALGEGSIPGDSQHLGRRQKHMVEELFSSFWKSLKPDAIMFMSQADVCQLFQCYDRQLFQEMEKILLHDFLEDVSIQYLKLVRLFSKNIKSWLLATMEDLPPLLGASKIKEVTLFIKRLRRKTYLANMAKTMRIVLNNSRRVNVLKSDMNAIITQGFSDIPGSSLQIAFRNVDEIESGTELKCLNNLMSSLDTSTDIRVLLNCLSSDLEAFVIQPSKNQEEFRKLAANFQLRWNFLLTSVSKAMTLCHTESFGSWHLFNLLLLEYVIHILQTHVEEEGDGAPLTMPQDTLALQPVCLLDDFAAEQPDGGEAAPTRIILTQSQSDINLSSIILKVLSCLVDADTGNKLIQVVLEDKASKSSVKVNLPVGQEALVTLKDGQKFIIHTSDPQEDCSSAWEETKQI</sequence>
<dbReference type="InterPro" id="IPR003150">
    <property type="entry name" value="DNA-bd_RFX"/>
</dbReference>
<dbReference type="GO" id="GO:0000978">
    <property type="term" value="F:RNA polymerase II cis-regulatory region sequence-specific DNA binding"/>
    <property type="evidence" value="ECO:0007669"/>
    <property type="project" value="TreeGrafter"/>
</dbReference>
<dbReference type="OrthoDB" id="10056949at2759"/>
<dbReference type="CTD" id="731220"/>
<dbReference type="OMA" id="QQERTCE"/>
<evidence type="ECO:0000256" key="3">
    <source>
        <dbReference type="ARBA" id="ARBA00023163"/>
    </source>
</evidence>
<evidence type="ECO:0000256" key="6">
    <source>
        <dbReference type="ARBA" id="ARBA00072471"/>
    </source>
</evidence>
<dbReference type="SUPFAM" id="SSF46785">
    <property type="entry name" value="Winged helix' DNA-binding domain"/>
    <property type="match status" value="1"/>
</dbReference>
<dbReference type="Ensembl" id="ENSPMRT00000009428.1">
    <property type="protein sequence ID" value="ENSPMRP00000008826.1"/>
    <property type="gene ID" value="ENSPMRG00000005942.1"/>
</dbReference>
<name>A0A670IAW0_PODMU</name>
<keyword evidence="4" id="KW-0539">Nucleus</keyword>
<accession>A0A670IAW0</accession>
<dbReference type="InterPro" id="IPR036388">
    <property type="entry name" value="WH-like_DNA-bd_sf"/>
</dbReference>
<evidence type="ECO:0000256" key="2">
    <source>
        <dbReference type="ARBA" id="ARBA00023125"/>
    </source>
</evidence>
<reference evidence="9" key="3">
    <citation type="submission" date="2025-09" db="UniProtKB">
        <authorList>
            <consortium name="Ensembl"/>
        </authorList>
    </citation>
    <scope>IDENTIFICATION</scope>
</reference>
<dbReference type="InterPro" id="IPR039779">
    <property type="entry name" value="RFX-like"/>
</dbReference>
<dbReference type="Pfam" id="PF02257">
    <property type="entry name" value="RFX_DNA_binding"/>
    <property type="match status" value="1"/>
</dbReference>
<proteinExistence type="predicted"/>
<dbReference type="GeneID" id="114596397"/>
<evidence type="ECO:0000313" key="10">
    <source>
        <dbReference type="Proteomes" id="UP000472272"/>
    </source>
</evidence>
<organism evidence="9 10">
    <name type="scientific">Podarcis muralis</name>
    <name type="common">Wall lizard</name>
    <name type="synonym">Lacerta muralis</name>
    <dbReference type="NCBI Taxonomy" id="64176"/>
    <lineage>
        <taxon>Eukaryota</taxon>
        <taxon>Metazoa</taxon>
        <taxon>Chordata</taxon>
        <taxon>Craniata</taxon>
        <taxon>Vertebrata</taxon>
        <taxon>Euteleostomi</taxon>
        <taxon>Lepidosauria</taxon>
        <taxon>Squamata</taxon>
        <taxon>Bifurcata</taxon>
        <taxon>Unidentata</taxon>
        <taxon>Episquamata</taxon>
        <taxon>Laterata</taxon>
        <taxon>Lacertibaenia</taxon>
        <taxon>Lacertidae</taxon>
        <taxon>Podarcis</taxon>
    </lineage>
</organism>
<dbReference type="AlphaFoldDB" id="A0A670IAW0"/>
<dbReference type="PANTHER" id="PTHR12619:SF24">
    <property type="entry name" value="DNA-BINDING PROTEIN RFX8"/>
    <property type="match status" value="1"/>
</dbReference>
<evidence type="ECO:0000256" key="7">
    <source>
        <dbReference type="ARBA" id="ARBA00077086"/>
    </source>
</evidence>
<dbReference type="GeneTree" id="ENSGT01050000244879"/>
<dbReference type="PROSITE" id="PS51526">
    <property type="entry name" value="RFX_DBD"/>
    <property type="match status" value="1"/>
</dbReference>
<dbReference type="Proteomes" id="UP000472272">
    <property type="component" value="Chromosome 4"/>
</dbReference>
<dbReference type="Pfam" id="PF25340">
    <property type="entry name" value="BCD_RFX"/>
    <property type="match status" value="1"/>
</dbReference>
<dbReference type="FunFam" id="1.10.10.10:FF:000433">
    <property type="entry name" value="DNA-binding protein RFX8-like isoform X4"/>
    <property type="match status" value="1"/>
</dbReference>
<comment type="function">
    <text evidence="5">May be a transcription factor.</text>
</comment>
<evidence type="ECO:0000256" key="4">
    <source>
        <dbReference type="ARBA" id="ARBA00023242"/>
    </source>
</evidence>
<protein>
    <recommendedName>
        <fullName evidence="6">DNA-binding protein RFX8</fullName>
    </recommendedName>
    <alternativeName>
        <fullName evidence="7">Regulatory factor X 8</fullName>
    </alternativeName>
</protein>
<keyword evidence="3" id="KW-0804">Transcription</keyword>
<reference evidence="9" key="2">
    <citation type="submission" date="2025-08" db="UniProtKB">
        <authorList>
            <consortium name="Ensembl"/>
        </authorList>
    </citation>
    <scope>IDENTIFICATION</scope>
</reference>
<feature type="domain" description="RFX-type winged-helix" evidence="8">
    <location>
        <begin position="16"/>
        <end position="91"/>
    </location>
</feature>
<keyword evidence="10" id="KW-1185">Reference proteome</keyword>
<evidence type="ECO:0000256" key="5">
    <source>
        <dbReference type="ARBA" id="ARBA00054388"/>
    </source>
</evidence>
<dbReference type="InterPro" id="IPR057321">
    <property type="entry name" value="RFX1-4/6/8-like_BCD"/>
</dbReference>
<dbReference type="PANTHER" id="PTHR12619">
    <property type="entry name" value="RFX TRANSCRIPTION FACTOR FAMILY"/>
    <property type="match status" value="1"/>
</dbReference>
<dbReference type="KEGG" id="pmua:114596397"/>
<keyword evidence="1" id="KW-0805">Transcription regulation</keyword>
<dbReference type="RefSeq" id="XP_028583756.1">
    <property type="nucleotide sequence ID" value="XM_028727923.1"/>
</dbReference>
<dbReference type="InterPro" id="IPR036390">
    <property type="entry name" value="WH_DNA-bd_sf"/>
</dbReference>
<gene>
    <name evidence="9" type="primary">RFX8</name>
</gene>
<dbReference type="Gene3D" id="1.10.10.10">
    <property type="entry name" value="Winged helix-like DNA-binding domain superfamily/Winged helix DNA-binding domain"/>
    <property type="match status" value="1"/>
</dbReference>
<keyword evidence="2" id="KW-0238">DNA-binding</keyword>
<reference evidence="9 10" key="1">
    <citation type="journal article" date="2019" name="Proc. Natl. Acad. Sci. U.S.A.">
        <title>Regulatory changes in pterin and carotenoid genes underlie balanced color polymorphisms in the wall lizard.</title>
        <authorList>
            <person name="Andrade P."/>
            <person name="Pinho C."/>
            <person name="Perez I de Lanuza G."/>
            <person name="Afonso S."/>
            <person name="Brejcha J."/>
            <person name="Rubin C.J."/>
            <person name="Wallerman O."/>
            <person name="Pereira P."/>
            <person name="Sabatino S.J."/>
            <person name="Bellati A."/>
            <person name="Pellitteri-Rosa D."/>
            <person name="Bosakova Z."/>
            <person name="Bunikis I."/>
            <person name="Carretero M.A."/>
            <person name="Feiner N."/>
            <person name="Marsik P."/>
            <person name="Pauperio F."/>
            <person name="Salvi D."/>
            <person name="Soler L."/>
            <person name="While G.M."/>
            <person name="Uller T."/>
            <person name="Font E."/>
            <person name="Andersson L."/>
            <person name="Carneiro M."/>
        </authorList>
    </citation>
    <scope>NUCLEOTIDE SEQUENCE</scope>
</reference>
<evidence type="ECO:0000313" key="9">
    <source>
        <dbReference type="Ensembl" id="ENSPMRP00000008826.1"/>
    </source>
</evidence>
<dbReference type="GO" id="GO:0000981">
    <property type="term" value="F:DNA-binding transcription factor activity, RNA polymerase II-specific"/>
    <property type="evidence" value="ECO:0007669"/>
    <property type="project" value="TreeGrafter"/>
</dbReference>
<evidence type="ECO:0000256" key="1">
    <source>
        <dbReference type="ARBA" id="ARBA00023015"/>
    </source>
</evidence>